<accession>A0A6B1IP23</accession>
<gene>
    <name evidence="3" type="ORF">GLW30_13945</name>
    <name evidence="2" type="ORF">GLW36_16075</name>
</gene>
<feature type="compositionally biased region" description="Low complexity" evidence="1">
    <location>
        <begin position="204"/>
        <end position="217"/>
    </location>
</feature>
<organism evidence="3 4">
    <name type="scientific">Halorubrum distributum</name>
    <dbReference type="NCBI Taxonomy" id="29283"/>
    <lineage>
        <taxon>Archaea</taxon>
        <taxon>Methanobacteriati</taxon>
        <taxon>Methanobacteriota</taxon>
        <taxon>Stenosarchaea group</taxon>
        <taxon>Halobacteria</taxon>
        <taxon>Halobacteriales</taxon>
        <taxon>Haloferacaceae</taxon>
        <taxon>Halorubrum</taxon>
        <taxon>Halorubrum distributum group</taxon>
    </lineage>
</organism>
<reference evidence="4 5" key="1">
    <citation type="submission" date="2019-11" db="EMBL/GenBank/DDBJ databases">
        <title>Genome sequences of 17 halophilic strains isolated from different environments.</title>
        <authorList>
            <person name="Furrow R.E."/>
        </authorList>
    </citation>
    <scope>NUCLEOTIDE SEQUENCE [LARGE SCALE GENOMIC DNA]</scope>
    <source>
        <strain evidence="3 4">22502_06_Cabo</strain>
        <strain evidence="2 5">22517_05_Cabo</strain>
    </source>
</reference>
<comment type="caution">
    <text evidence="3">The sequence shown here is derived from an EMBL/GenBank/DDBJ whole genome shotgun (WGS) entry which is preliminary data.</text>
</comment>
<evidence type="ECO:0000313" key="4">
    <source>
        <dbReference type="Proteomes" id="UP000452321"/>
    </source>
</evidence>
<dbReference type="Proteomes" id="UP000460194">
    <property type="component" value="Unassembled WGS sequence"/>
</dbReference>
<dbReference type="RefSeq" id="WP_152418667.1">
    <property type="nucleotide sequence ID" value="NZ_WMEO01000048.1"/>
</dbReference>
<evidence type="ECO:0008006" key="6">
    <source>
        <dbReference type="Google" id="ProtNLM"/>
    </source>
</evidence>
<protein>
    <recommendedName>
        <fullName evidence="6">DUF1102 domain-containing protein</fullName>
    </recommendedName>
</protein>
<evidence type="ECO:0000256" key="1">
    <source>
        <dbReference type="SAM" id="MobiDB-lite"/>
    </source>
</evidence>
<dbReference type="Proteomes" id="UP000452321">
    <property type="component" value="Unassembled WGS sequence"/>
</dbReference>
<evidence type="ECO:0000313" key="3">
    <source>
        <dbReference type="EMBL" id="MYL68828.1"/>
    </source>
</evidence>
<proteinExistence type="predicted"/>
<evidence type="ECO:0000313" key="5">
    <source>
        <dbReference type="Proteomes" id="UP000460194"/>
    </source>
</evidence>
<dbReference type="EMBL" id="WMEO01000048">
    <property type="protein sequence ID" value="MYL18148.1"/>
    <property type="molecule type" value="Genomic_DNA"/>
</dbReference>
<dbReference type="EMBL" id="WMFC01000022">
    <property type="protein sequence ID" value="MYL68828.1"/>
    <property type="molecule type" value="Genomic_DNA"/>
</dbReference>
<sequence length="233" mass="24077">MDRRKFVVGLGALASGAAAAMGTGAFTAAEINGRSVGVTVADDSQGLVALVAGENDYVSEGDDGELGIDLSNGSNGVNPNSKYQIGAIPEFDDETALKSDPLHVGPNTDPSDHAFQVQNQSASDQAIEVEVDMDECPDDATIYLVGYTDDNTADDGQEALVEGKVDADNDWQGLLSFTEETSGAIVGSGGAISVSILVDREGKTTSTESEEWSGTMTVRAGENDDIFSPNSGS</sequence>
<dbReference type="GeneID" id="34508104"/>
<name>A0A6B1IP23_9EURY</name>
<feature type="region of interest" description="Disordered" evidence="1">
    <location>
        <begin position="201"/>
        <end position="233"/>
    </location>
</feature>
<evidence type="ECO:0000313" key="2">
    <source>
        <dbReference type="EMBL" id="MYL18148.1"/>
    </source>
</evidence>
<dbReference type="AlphaFoldDB" id="A0A6B1IP23"/>